<sequence>MTDGHFGHYLPIPEPHPSNDLIKPGKQDVCSNSYDAGVKEEENEDSKCSFDFDLKGGSGLGLGSLSKKSDSRSDTSSVISIHSVISNSVLSDIKPNVKISFEKFMINDIPSYTPIKIETSDAFNEKSESEPYVSSNEESIEDIHLSQSFWFKVHKTTMEPKFLVVTNECDINMQPRGVYLVKKTAKQKQKTEKINQKKPHQISLSQASSS</sequence>
<dbReference type="EMBL" id="CM042020">
    <property type="protein sequence ID" value="KAI3821449.1"/>
    <property type="molecule type" value="Genomic_DNA"/>
</dbReference>
<dbReference type="Proteomes" id="UP001056120">
    <property type="component" value="Linkage Group LG03"/>
</dbReference>
<reference evidence="1 2" key="2">
    <citation type="journal article" date="2022" name="Mol. Ecol. Resour.">
        <title>The genomes of chicory, endive, great burdock and yacon provide insights into Asteraceae paleo-polyploidization history and plant inulin production.</title>
        <authorList>
            <person name="Fan W."/>
            <person name="Wang S."/>
            <person name="Wang H."/>
            <person name="Wang A."/>
            <person name="Jiang F."/>
            <person name="Liu H."/>
            <person name="Zhao H."/>
            <person name="Xu D."/>
            <person name="Zhang Y."/>
        </authorList>
    </citation>
    <scope>NUCLEOTIDE SEQUENCE [LARGE SCALE GENOMIC DNA]</scope>
    <source>
        <strain evidence="2">cv. Yunnan</strain>
        <tissue evidence="1">Leaves</tissue>
    </source>
</reference>
<name>A0ACB9JMS0_9ASTR</name>
<proteinExistence type="predicted"/>
<evidence type="ECO:0000313" key="1">
    <source>
        <dbReference type="EMBL" id="KAI3821449.1"/>
    </source>
</evidence>
<accession>A0ACB9JMS0</accession>
<evidence type="ECO:0000313" key="2">
    <source>
        <dbReference type="Proteomes" id="UP001056120"/>
    </source>
</evidence>
<comment type="caution">
    <text evidence="1">The sequence shown here is derived from an EMBL/GenBank/DDBJ whole genome shotgun (WGS) entry which is preliminary data.</text>
</comment>
<keyword evidence="2" id="KW-1185">Reference proteome</keyword>
<protein>
    <submittedName>
        <fullName evidence="1">Uncharacterized protein</fullName>
    </submittedName>
</protein>
<gene>
    <name evidence="1" type="ORF">L1987_09017</name>
</gene>
<reference evidence="2" key="1">
    <citation type="journal article" date="2022" name="Mol. Ecol. Resour.">
        <title>The genomes of chicory, endive, great burdock and yacon provide insights into Asteraceae palaeo-polyploidization history and plant inulin production.</title>
        <authorList>
            <person name="Fan W."/>
            <person name="Wang S."/>
            <person name="Wang H."/>
            <person name="Wang A."/>
            <person name="Jiang F."/>
            <person name="Liu H."/>
            <person name="Zhao H."/>
            <person name="Xu D."/>
            <person name="Zhang Y."/>
        </authorList>
    </citation>
    <scope>NUCLEOTIDE SEQUENCE [LARGE SCALE GENOMIC DNA]</scope>
    <source>
        <strain evidence="2">cv. Yunnan</strain>
    </source>
</reference>
<organism evidence="1 2">
    <name type="scientific">Smallanthus sonchifolius</name>
    <dbReference type="NCBI Taxonomy" id="185202"/>
    <lineage>
        <taxon>Eukaryota</taxon>
        <taxon>Viridiplantae</taxon>
        <taxon>Streptophyta</taxon>
        <taxon>Embryophyta</taxon>
        <taxon>Tracheophyta</taxon>
        <taxon>Spermatophyta</taxon>
        <taxon>Magnoliopsida</taxon>
        <taxon>eudicotyledons</taxon>
        <taxon>Gunneridae</taxon>
        <taxon>Pentapetalae</taxon>
        <taxon>asterids</taxon>
        <taxon>campanulids</taxon>
        <taxon>Asterales</taxon>
        <taxon>Asteraceae</taxon>
        <taxon>Asteroideae</taxon>
        <taxon>Heliantheae alliance</taxon>
        <taxon>Millerieae</taxon>
        <taxon>Smallanthus</taxon>
    </lineage>
</organism>